<evidence type="ECO:0000313" key="2">
    <source>
        <dbReference type="Proteomes" id="UP000288794"/>
    </source>
</evidence>
<name>A0A443IIS8_9GAMM</name>
<reference evidence="1 2" key="1">
    <citation type="submission" date="2014-04" db="EMBL/GenBank/DDBJ databases">
        <title>Draft genome sequence of Pantoea beijingensis strain LMG 27579, an emerging pathogen to Pleurotus eryngii with potential industrial application.</title>
        <authorList>
            <person name="Xu F."/>
            <person name="Liu Y."/>
            <person name="Wang S."/>
            <person name="Yin Y."/>
            <person name="Ma Y."/>
            <person name="Zhao S."/>
            <person name="Rong C."/>
        </authorList>
    </citation>
    <scope>NUCLEOTIDE SEQUENCE [LARGE SCALE GENOMIC DNA]</scope>
    <source>
        <strain evidence="1 2">LMG 27579</strain>
    </source>
</reference>
<keyword evidence="2" id="KW-1185">Reference proteome</keyword>
<protein>
    <submittedName>
        <fullName evidence="1">Uncharacterized protein</fullName>
    </submittedName>
</protein>
<dbReference type="EMBL" id="JMEE01000001">
    <property type="protein sequence ID" value="RWR03933.1"/>
    <property type="molecule type" value="Genomic_DNA"/>
</dbReference>
<comment type="caution">
    <text evidence="1">The sequence shown here is derived from an EMBL/GenBank/DDBJ whole genome shotgun (WGS) entry which is preliminary data.</text>
</comment>
<evidence type="ECO:0000313" key="1">
    <source>
        <dbReference type="EMBL" id="RWR03933.1"/>
    </source>
</evidence>
<dbReference type="AlphaFoldDB" id="A0A443IIS8"/>
<gene>
    <name evidence="1" type="ORF">ED28_02800</name>
</gene>
<accession>A0A443IIS8</accession>
<sequence>MGSIKLTVRRLYNLRGERMVNVHATARIFVGETLIATEEISGMTESPVSKYLQHDEAEGQPIRVEWDCEGIADMTVAEAGGYSCCDPETSRSKS</sequence>
<dbReference type="RefSeq" id="WP_128174998.1">
    <property type="nucleotide sequence ID" value="NZ_CP071409.1"/>
</dbReference>
<dbReference type="Proteomes" id="UP000288794">
    <property type="component" value="Unassembled WGS sequence"/>
</dbReference>
<organism evidence="1 2">
    <name type="scientific">[Pantoea] beijingensis</name>
    <dbReference type="NCBI Taxonomy" id="1324864"/>
    <lineage>
        <taxon>Bacteria</taxon>
        <taxon>Pseudomonadati</taxon>
        <taxon>Pseudomonadota</taxon>
        <taxon>Gammaproteobacteria</taxon>
        <taxon>Enterobacterales</taxon>
        <taxon>Erwiniaceae</taxon>
        <taxon>Erwinia</taxon>
    </lineage>
</organism>
<proteinExistence type="predicted"/>